<dbReference type="PANTHER" id="PTHR43248:SF2">
    <property type="entry name" value="PROLYL AMINOPEPTIDASE"/>
    <property type="match status" value="1"/>
</dbReference>
<dbReference type="Gene3D" id="3.40.50.1820">
    <property type="entry name" value="alpha/beta hydrolase"/>
    <property type="match status" value="1"/>
</dbReference>
<dbReference type="EMBL" id="VBAI01000119">
    <property type="protein sequence ID" value="TMJ10364.1"/>
    <property type="molecule type" value="Genomic_DNA"/>
</dbReference>
<dbReference type="InterPro" id="IPR029058">
    <property type="entry name" value="AB_hydrolase_fold"/>
</dbReference>
<keyword evidence="2 4" id="KW-0378">Hydrolase</keyword>
<dbReference type="SUPFAM" id="SSF53474">
    <property type="entry name" value="alpha/beta-Hydrolases"/>
    <property type="match status" value="1"/>
</dbReference>
<dbReference type="PRINTS" id="PR00793">
    <property type="entry name" value="PROAMNOPTASE"/>
</dbReference>
<name>A0A537LQR7_9BACT</name>
<dbReference type="InterPro" id="IPR000073">
    <property type="entry name" value="AB_hydrolase_1"/>
</dbReference>
<evidence type="ECO:0000256" key="2">
    <source>
        <dbReference type="ARBA" id="ARBA00022801"/>
    </source>
</evidence>
<dbReference type="AlphaFoldDB" id="A0A537LQR7"/>
<dbReference type="GO" id="GO:0006508">
    <property type="term" value="P:proteolysis"/>
    <property type="evidence" value="ECO:0007669"/>
    <property type="project" value="InterPro"/>
</dbReference>
<dbReference type="Proteomes" id="UP000315217">
    <property type="component" value="Unassembled WGS sequence"/>
</dbReference>
<reference evidence="4 5" key="1">
    <citation type="journal article" date="2019" name="Nat. Microbiol.">
        <title>Mediterranean grassland soil C-N compound turnover is dependent on rainfall and depth, and is mediated by genomically divergent microorganisms.</title>
        <authorList>
            <person name="Diamond S."/>
            <person name="Andeer P.F."/>
            <person name="Li Z."/>
            <person name="Crits-Christoph A."/>
            <person name="Burstein D."/>
            <person name="Anantharaman K."/>
            <person name="Lane K.R."/>
            <person name="Thomas B.C."/>
            <person name="Pan C."/>
            <person name="Northen T.R."/>
            <person name="Banfield J.F."/>
        </authorList>
    </citation>
    <scope>NUCLEOTIDE SEQUENCE [LARGE SCALE GENOMIC DNA]</scope>
    <source>
        <strain evidence="4">NP_1</strain>
    </source>
</reference>
<evidence type="ECO:0000313" key="4">
    <source>
        <dbReference type="EMBL" id="TMJ10364.1"/>
    </source>
</evidence>
<protein>
    <submittedName>
        <fullName evidence="4">Alpha/beta hydrolase</fullName>
    </submittedName>
</protein>
<proteinExistence type="inferred from homology"/>
<dbReference type="Pfam" id="PF00561">
    <property type="entry name" value="Abhydrolase_1"/>
    <property type="match status" value="1"/>
</dbReference>
<evidence type="ECO:0000259" key="3">
    <source>
        <dbReference type="Pfam" id="PF00561"/>
    </source>
</evidence>
<dbReference type="PANTHER" id="PTHR43248">
    <property type="entry name" value="2-SUCCINYL-6-HYDROXY-2,4-CYCLOHEXADIENE-1-CARBOXYLATE SYNTHASE"/>
    <property type="match status" value="1"/>
</dbReference>
<dbReference type="InterPro" id="IPR051601">
    <property type="entry name" value="Serine_prot/Carboxylest_S33"/>
</dbReference>
<feature type="domain" description="AB hydrolase-1" evidence="3">
    <location>
        <begin position="51"/>
        <end position="204"/>
    </location>
</feature>
<dbReference type="InterPro" id="IPR002410">
    <property type="entry name" value="Peptidase_S33"/>
</dbReference>
<comment type="caution">
    <text evidence="4">The sequence shown here is derived from an EMBL/GenBank/DDBJ whole genome shotgun (WGS) entry which is preliminary data.</text>
</comment>
<sequence>MRKSTHRLPGLVLSNHEFIVPLDHKKPNAEKITIFAREVVSIEHESKADLPWLVFFQGGPGFPSPRPDSKTGWLKRALKEYRVLLLDQRGTGLSTPVTFQTLAKIGSPQKQADYLKNFRADAIVADAELIRREIIGAGTRWSGLGQSYGGFCLTHYLSTAPEGLKEAIITGGLPPIGVSIDAVYRATYGRVLEKNRRYFARYPADGPLAAEIVECLTRTDVPLPGGGTLTSKRFQELGLGFGFTDGFEAVHYLLEHAFVDGNSGRELSFTFLRGVENALNFETNPIYALLHEACYLEEQASHWAAQRIRAEFPEFDLAPGKPVLFTGEMIYPWMFDDYAYLRPLKQAAQILAEFEGWPRLYTLRTLESGSVPTVAAVYYEDMYVETAFSEQTAAHIPGIRLWVTNEYEHNALRADGEQVLDKLLAMLHGER</sequence>
<dbReference type="GO" id="GO:0004177">
    <property type="term" value="F:aminopeptidase activity"/>
    <property type="evidence" value="ECO:0007669"/>
    <property type="project" value="UniProtKB-EC"/>
</dbReference>
<gene>
    <name evidence="4" type="ORF">E6G98_07700</name>
</gene>
<organism evidence="4 5">
    <name type="scientific">Candidatus Segetimicrobium genomatis</name>
    <dbReference type="NCBI Taxonomy" id="2569760"/>
    <lineage>
        <taxon>Bacteria</taxon>
        <taxon>Bacillati</taxon>
        <taxon>Candidatus Sysuimicrobiota</taxon>
        <taxon>Candidatus Sysuimicrobiia</taxon>
        <taxon>Candidatus Sysuimicrobiales</taxon>
        <taxon>Candidatus Segetimicrobiaceae</taxon>
        <taxon>Candidatus Segetimicrobium</taxon>
    </lineage>
</organism>
<accession>A0A537LQR7</accession>
<evidence type="ECO:0000256" key="1">
    <source>
        <dbReference type="ARBA" id="ARBA00010088"/>
    </source>
</evidence>
<evidence type="ECO:0000313" key="5">
    <source>
        <dbReference type="Proteomes" id="UP000315217"/>
    </source>
</evidence>
<comment type="similarity">
    <text evidence="1">Belongs to the peptidase S33 family.</text>
</comment>